<gene>
    <name evidence="1" type="ORF">SAMN06265367_101598</name>
</gene>
<evidence type="ECO:0008006" key="3">
    <source>
        <dbReference type="Google" id="ProtNLM"/>
    </source>
</evidence>
<dbReference type="Gene3D" id="3.40.1260.10">
    <property type="entry name" value="DsrEFH-like"/>
    <property type="match status" value="1"/>
</dbReference>
<dbReference type="Proteomes" id="UP001157915">
    <property type="component" value="Unassembled WGS sequence"/>
</dbReference>
<accession>A0ABY1NE13</accession>
<proteinExistence type="predicted"/>
<evidence type="ECO:0000313" key="1">
    <source>
        <dbReference type="EMBL" id="SMP07435.1"/>
    </source>
</evidence>
<dbReference type="InterPro" id="IPR027396">
    <property type="entry name" value="DsrEFH-like"/>
</dbReference>
<protein>
    <recommendedName>
        <fullName evidence="3">DsrE/DsrF-like family protein</fullName>
    </recommendedName>
</protein>
<dbReference type="SUPFAM" id="SSF75169">
    <property type="entry name" value="DsrEFH-like"/>
    <property type="match status" value="1"/>
</dbReference>
<evidence type="ECO:0000313" key="2">
    <source>
        <dbReference type="Proteomes" id="UP001157915"/>
    </source>
</evidence>
<dbReference type="PANTHER" id="PTHR37691">
    <property type="entry name" value="BLR3518 PROTEIN"/>
    <property type="match status" value="1"/>
</dbReference>
<reference evidence="1 2" key="1">
    <citation type="submission" date="2017-05" db="EMBL/GenBank/DDBJ databases">
        <authorList>
            <person name="Varghese N."/>
            <person name="Submissions S."/>
        </authorList>
    </citation>
    <scope>NUCLEOTIDE SEQUENCE [LARGE SCALE GENOMIC DNA]</scope>
    <source>
        <strain evidence="1 2">DSM 15360</strain>
    </source>
</reference>
<sequence>MANAQKTPVKAVFDVSSSNEDLHETVVRHIGLMAKAYPDSEFELVAYGGAYAMLVDGISTVKSGISEITKMDNVSVVVCQVALEKHGKNKSDLIPGVGSVPDGIYELLLRQQEGWGYIKEMK</sequence>
<keyword evidence="2" id="KW-1185">Reference proteome</keyword>
<dbReference type="EMBL" id="FXUA01000001">
    <property type="protein sequence ID" value="SMP07435.1"/>
    <property type="molecule type" value="Genomic_DNA"/>
</dbReference>
<comment type="caution">
    <text evidence="1">The sequence shown here is derived from an EMBL/GenBank/DDBJ whole genome shotgun (WGS) entry which is preliminary data.</text>
</comment>
<name>A0ABY1NE13_9BACT</name>
<dbReference type="PANTHER" id="PTHR37691:SF1">
    <property type="entry name" value="BLR3518 PROTEIN"/>
    <property type="match status" value="1"/>
</dbReference>
<organism evidence="1 2">
    <name type="scientific">Algoriphagus winogradskyi</name>
    <dbReference type="NCBI Taxonomy" id="237017"/>
    <lineage>
        <taxon>Bacteria</taxon>
        <taxon>Pseudomonadati</taxon>
        <taxon>Bacteroidota</taxon>
        <taxon>Cytophagia</taxon>
        <taxon>Cytophagales</taxon>
        <taxon>Cyclobacteriaceae</taxon>
        <taxon>Algoriphagus</taxon>
    </lineage>
</organism>